<evidence type="ECO:0000256" key="2">
    <source>
        <dbReference type="SAM" id="MobiDB-lite"/>
    </source>
</evidence>
<feature type="region of interest" description="Disordered" evidence="2">
    <location>
        <begin position="142"/>
        <end position="173"/>
    </location>
</feature>
<proteinExistence type="predicted"/>
<protein>
    <submittedName>
        <fullName evidence="4">RlpA-like domain superfamily protein</fullName>
    </submittedName>
</protein>
<feature type="compositionally biased region" description="Low complexity" evidence="2">
    <location>
        <begin position="142"/>
        <end position="161"/>
    </location>
</feature>
<dbReference type="AlphaFoldDB" id="A0A9Q9ERD6"/>
<gene>
    <name evidence="4" type="ORF">Slin15195_G117770</name>
</gene>
<dbReference type="PRINTS" id="PR01217">
    <property type="entry name" value="PRICHEXTENSN"/>
</dbReference>
<dbReference type="PANTHER" id="PTHR31836">
    <property type="match status" value="1"/>
</dbReference>
<dbReference type="PANTHER" id="PTHR31836:SF28">
    <property type="entry name" value="SRCR DOMAIN-CONTAINING PROTEIN-RELATED"/>
    <property type="match status" value="1"/>
</dbReference>
<feature type="chain" id="PRO_5040199533" evidence="3">
    <location>
        <begin position="20"/>
        <end position="281"/>
    </location>
</feature>
<dbReference type="InterPro" id="IPR036908">
    <property type="entry name" value="RlpA-like_sf"/>
</dbReference>
<name>A0A9Q9ERD6_9PEZI</name>
<dbReference type="Proteomes" id="UP001056384">
    <property type="component" value="Chromosome 11"/>
</dbReference>
<dbReference type="SUPFAM" id="SSF50685">
    <property type="entry name" value="Barwin-like endoglucanases"/>
    <property type="match status" value="1"/>
</dbReference>
<organism evidence="4 5">
    <name type="scientific">Septoria linicola</name>
    <dbReference type="NCBI Taxonomy" id="215465"/>
    <lineage>
        <taxon>Eukaryota</taxon>
        <taxon>Fungi</taxon>
        <taxon>Dikarya</taxon>
        <taxon>Ascomycota</taxon>
        <taxon>Pezizomycotina</taxon>
        <taxon>Dothideomycetes</taxon>
        <taxon>Dothideomycetidae</taxon>
        <taxon>Mycosphaerellales</taxon>
        <taxon>Mycosphaerellaceae</taxon>
        <taxon>Septoria</taxon>
    </lineage>
</organism>
<feature type="compositionally biased region" description="Low complexity" evidence="2">
    <location>
        <begin position="106"/>
        <end position="116"/>
    </location>
</feature>
<feature type="region of interest" description="Disordered" evidence="2">
    <location>
        <begin position="60"/>
        <end position="128"/>
    </location>
</feature>
<dbReference type="InterPro" id="IPR051477">
    <property type="entry name" value="Expansin_CellWall"/>
</dbReference>
<sequence>MYTNSILALSGALLSAVAAVPMAEPHRHHHHVRDYVYVPHTEIVYETVAVTKTVWVEPGEYTPESKPQSTPQSQPQGYTPVAPKPETTPAANTPAAYTPPAPPAYTPETTSSSSVYVPPPAPTTPTSTYVAPAPTYEAPAPYVPPTSEAAPAPAPAATSPAVKSSGSGLSGMAAPGKSYTGDLTWYDVGMGACGKTNVASDPVIAIPEAIFDSYSTGNPNTNPLCGKTITITGKDGSKFTGIVVDRCPGCTVNDLDLSQDFFNKVTNNGDGRVGDMEWCFD</sequence>
<evidence type="ECO:0000313" key="5">
    <source>
        <dbReference type="Proteomes" id="UP001056384"/>
    </source>
</evidence>
<accession>A0A9Q9ERD6</accession>
<dbReference type="CDD" id="cd22191">
    <property type="entry name" value="DPBB_RlpA_EXP_N-like"/>
    <property type="match status" value="1"/>
</dbReference>
<feature type="signal peptide" evidence="3">
    <location>
        <begin position="1"/>
        <end position="19"/>
    </location>
</feature>
<evidence type="ECO:0000313" key="4">
    <source>
        <dbReference type="EMBL" id="USW58458.1"/>
    </source>
</evidence>
<evidence type="ECO:0000256" key="3">
    <source>
        <dbReference type="SAM" id="SignalP"/>
    </source>
</evidence>
<feature type="compositionally biased region" description="Low complexity" evidence="2">
    <location>
        <begin position="62"/>
        <end position="96"/>
    </location>
</feature>
<evidence type="ECO:0000256" key="1">
    <source>
        <dbReference type="ARBA" id="ARBA00022729"/>
    </source>
</evidence>
<dbReference type="EMBL" id="CP099428">
    <property type="protein sequence ID" value="USW58458.1"/>
    <property type="molecule type" value="Genomic_DNA"/>
</dbReference>
<dbReference type="Gene3D" id="2.40.40.10">
    <property type="entry name" value="RlpA-like domain"/>
    <property type="match status" value="1"/>
</dbReference>
<reference evidence="4" key="1">
    <citation type="submission" date="2022-06" db="EMBL/GenBank/DDBJ databases">
        <title>Complete genome sequences of two strains of the flax pathogen Septoria linicola.</title>
        <authorList>
            <person name="Lapalu N."/>
            <person name="Simon A."/>
            <person name="Demenou B."/>
            <person name="Paumier D."/>
            <person name="Guillot M.-P."/>
            <person name="Gout L."/>
            <person name="Valade R."/>
        </authorList>
    </citation>
    <scope>NUCLEOTIDE SEQUENCE</scope>
    <source>
        <strain evidence="4">SE15195</strain>
    </source>
</reference>
<keyword evidence="1 3" id="KW-0732">Signal</keyword>
<keyword evidence="5" id="KW-1185">Reference proteome</keyword>